<protein>
    <submittedName>
        <fullName evidence="2">Uncharacterized protein</fullName>
    </submittedName>
</protein>
<evidence type="ECO:0000313" key="3">
    <source>
        <dbReference type="Proteomes" id="UP000002499"/>
    </source>
</evidence>
<dbReference type="Proteomes" id="UP000002499">
    <property type="component" value="Unassembled WGS sequence"/>
</dbReference>
<sequence length="247" mass="26782">MTGGDSKIESHNGATVFDVSLTAPERPTRDASSIENHGQAQVPSAAAAAVVVSQFQKENQAAWDGKVAAKGAVFCESSNQYQFEMPESPMDVLSDHTTLPLTVRYKESKSREASDPMLYPPKGPEYPLMYSFPFESGEPSEAADTFILPSSSGKEAAAEEMPRMETGRFSVERIEATSTASPPSRRLEDGEATADAAHGLRQTRPVSTARTQYMGMTPQATPRQLECVDDTRMPKSKASLPRIYAPT</sequence>
<keyword evidence="3" id="KW-1185">Reference proteome</keyword>
<feature type="compositionally biased region" description="Basic and acidic residues" evidence="1">
    <location>
        <begin position="1"/>
        <end position="10"/>
    </location>
</feature>
<name>E9EIF9_METAQ</name>
<proteinExistence type="predicted"/>
<accession>E9EIF9</accession>
<feature type="region of interest" description="Disordered" evidence="1">
    <location>
        <begin position="1"/>
        <end position="40"/>
    </location>
</feature>
<feature type="compositionally biased region" description="Basic and acidic residues" evidence="1">
    <location>
        <begin position="156"/>
        <end position="175"/>
    </location>
</feature>
<dbReference type="AlphaFoldDB" id="E9EIF9"/>
<dbReference type="HOGENOM" id="CLU_1124784_0_0_1"/>
<gene>
    <name evidence="2" type="ORF">MAC_09657</name>
</gene>
<evidence type="ECO:0000313" key="2">
    <source>
        <dbReference type="EMBL" id="EFY84306.1"/>
    </source>
</evidence>
<organism evidence="3">
    <name type="scientific">Metarhizium acridum (strain CQMa 102)</name>
    <dbReference type="NCBI Taxonomy" id="655827"/>
    <lineage>
        <taxon>Eukaryota</taxon>
        <taxon>Fungi</taxon>
        <taxon>Dikarya</taxon>
        <taxon>Ascomycota</taxon>
        <taxon>Pezizomycotina</taxon>
        <taxon>Sordariomycetes</taxon>
        <taxon>Hypocreomycetidae</taxon>
        <taxon>Hypocreales</taxon>
        <taxon>Clavicipitaceae</taxon>
        <taxon>Metarhizium</taxon>
    </lineage>
</organism>
<dbReference type="InParanoid" id="E9EIF9"/>
<reference evidence="2 3" key="1">
    <citation type="journal article" date="2011" name="PLoS Genet.">
        <title>Genome sequencing and comparative transcriptomics of the model entomopathogenic fungi Metarhizium anisopliae and M. acridum.</title>
        <authorList>
            <person name="Gao Q."/>
            <person name="Jin K."/>
            <person name="Ying S.H."/>
            <person name="Zhang Y."/>
            <person name="Xiao G."/>
            <person name="Shang Y."/>
            <person name="Duan Z."/>
            <person name="Hu X."/>
            <person name="Xie X.Q."/>
            <person name="Zhou G."/>
            <person name="Peng G."/>
            <person name="Luo Z."/>
            <person name="Huang W."/>
            <person name="Wang B."/>
            <person name="Fang W."/>
            <person name="Wang S."/>
            <person name="Zhong Y."/>
            <person name="Ma L.J."/>
            <person name="St Leger R.J."/>
            <person name="Zhao G.P."/>
            <person name="Pei Y."/>
            <person name="Feng M.G."/>
            <person name="Xia Y."/>
            <person name="Wang C."/>
        </authorList>
    </citation>
    <scope>NUCLEOTIDE SEQUENCE [LARGE SCALE GENOMIC DNA]</scope>
    <source>
        <strain evidence="2 3">CQMa 102</strain>
    </source>
</reference>
<evidence type="ECO:0000256" key="1">
    <source>
        <dbReference type="SAM" id="MobiDB-lite"/>
    </source>
</evidence>
<feature type="region of interest" description="Disordered" evidence="1">
    <location>
        <begin position="151"/>
        <end position="247"/>
    </location>
</feature>
<dbReference type="EMBL" id="GL698638">
    <property type="protein sequence ID" value="EFY84306.1"/>
    <property type="molecule type" value="Genomic_DNA"/>
</dbReference>